<keyword evidence="2" id="KW-1185">Reference proteome</keyword>
<reference evidence="1" key="1">
    <citation type="submission" date="2023-04" db="EMBL/GenBank/DDBJ databases">
        <title>Draft Genome sequencing of Naganishia species isolated from polar environments using Oxford Nanopore Technology.</title>
        <authorList>
            <person name="Leo P."/>
            <person name="Venkateswaran K."/>
        </authorList>
    </citation>
    <scope>NUCLEOTIDE SEQUENCE</scope>
    <source>
        <strain evidence="1">MNA-CCFEE 5425</strain>
    </source>
</reference>
<dbReference type="EMBL" id="JASBWU010000011">
    <property type="protein sequence ID" value="KAJ9118291.1"/>
    <property type="molecule type" value="Genomic_DNA"/>
</dbReference>
<organism evidence="1 2">
    <name type="scientific">Naganishia vaughanmartiniae</name>
    <dbReference type="NCBI Taxonomy" id="1424756"/>
    <lineage>
        <taxon>Eukaryota</taxon>
        <taxon>Fungi</taxon>
        <taxon>Dikarya</taxon>
        <taxon>Basidiomycota</taxon>
        <taxon>Agaricomycotina</taxon>
        <taxon>Tremellomycetes</taxon>
        <taxon>Filobasidiales</taxon>
        <taxon>Filobasidiaceae</taxon>
        <taxon>Naganishia</taxon>
    </lineage>
</organism>
<accession>A0ACC2X4E6</accession>
<protein>
    <submittedName>
        <fullName evidence="1">Uncharacterized protein</fullName>
    </submittedName>
</protein>
<sequence length="205" mass="23551">MQDDKPRLARIVFDFLASMDQEPRQGGVEWNGFVGQFSTRRIQEEEKCRSYIEFHRRKGEESVLVCAQATAQALNPFRESKTFNWIELQLDNDAARFPQHDNTILHRILGTLLPHYLVHAPRRLCPPAHGMGDVIIEDESDDLLAGLKRVVPAAVGVLGVGPKEEERDVVEYYIKRYPEGTGAEEDETWRDSHDEHVVYYKEFAA</sequence>
<gene>
    <name evidence="1" type="ORF">QFC22_004202</name>
</gene>
<dbReference type="Proteomes" id="UP001243375">
    <property type="component" value="Unassembled WGS sequence"/>
</dbReference>
<evidence type="ECO:0000313" key="1">
    <source>
        <dbReference type="EMBL" id="KAJ9118291.1"/>
    </source>
</evidence>
<evidence type="ECO:0000313" key="2">
    <source>
        <dbReference type="Proteomes" id="UP001243375"/>
    </source>
</evidence>
<comment type="caution">
    <text evidence="1">The sequence shown here is derived from an EMBL/GenBank/DDBJ whole genome shotgun (WGS) entry which is preliminary data.</text>
</comment>
<proteinExistence type="predicted"/>
<name>A0ACC2X4E6_9TREE</name>